<dbReference type="Proteomes" id="UP001189624">
    <property type="component" value="Chromosome 3"/>
</dbReference>
<evidence type="ECO:0000313" key="2">
    <source>
        <dbReference type="Proteomes" id="UP001189624"/>
    </source>
</evidence>
<protein>
    <submittedName>
        <fullName evidence="1">Uncharacterized protein</fullName>
    </submittedName>
</protein>
<gene>
    <name evidence="1" type="ORF">AYBTSS11_LOCUS9842</name>
</gene>
<reference evidence="1" key="1">
    <citation type="submission" date="2023-10" db="EMBL/GenBank/DDBJ databases">
        <authorList>
            <person name="Domelevo Entfellner J.-B."/>
        </authorList>
    </citation>
    <scope>NUCLEOTIDE SEQUENCE</scope>
</reference>
<keyword evidence="2" id="KW-1185">Reference proteome</keyword>
<sequence length="94" mass="10619">MTWLTISFKYGGRVTVVVSHAFPSLGARISLISAVGCTVQHRAVEIQAEWQHVEYFNNGTFGTEERVLMSVLSSEFLDVEQALTLEMRKRIMNV</sequence>
<dbReference type="EMBL" id="OY731400">
    <property type="protein sequence ID" value="CAJ1940674.1"/>
    <property type="molecule type" value="Genomic_DNA"/>
</dbReference>
<proteinExistence type="predicted"/>
<name>A0AA86SAV5_9FABA</name>
<dbReference type="Gramene" id="rna-AYBTSS11_LOCUS9842">
    <property type="protein sequence ID" value="CAJ1940674.1"/>
    <property type="gene ID" value="gene-AYBTSS11_LOCUS9842"/>
</dbReference>
<dbReference type="AlphaFoldDB" id="A0AA86SAV5"/>
<accession>A0AA86SAV5</accession>
<organism evidence="1 2">
    <name type="scientific">Sphenostylis stenocarpa</name>
    <dbReference type="NCBI Taxonomy" id="92480"/>
    <lineage>
        <taxon>Eukaryota</taxon>
        <taxon>Viridiplantae</taxon>
        <taxon>Streptophyta</taxon>
        <taxon>Embryophyta</taxon>
        <taxon>Tracheophyta</taxon>
        <taxon>Spermatophyta</taxon>
        <taxon>Magnoliopsida</taxon>
        <taxon>eudicotyledons</taxon>
        <taxon>Gunneridae</taxon>
        <taxon>Pentapetalae</taxon>
        <taxon>rosids</taxon>
        <taxon>fabids</taxon>
        <taxon>Fabales</taxon>
        <taxon>Fabaceae</taxon>
        <taxon>Papilionoideae</taxon>
        <taxon>50 kb inversion clade</taxon>
        <taxon>NPAAA clade</taxon>
        <taxon>indigoferoid/millettioid clade</taxon>
        <taxon>Phaseoleae</taxon>
        <taxon>Sphenostylis</taxon>
    </lineage>
</organism>
<evidence type="ECO:0000313" key="1">
    <source>
        <dbReference type="EMBL" id="CAJ1940674.1"/>
    </source>
</evidence>